<evidence type="ECO:0000313" key="1">
    <source>
        <dbReference type="EnsemblPlants" id="Ma05_p18610.1"/>
    </source>
</evidence>
<dbReference type="EnsemblPlants" id="Ma05_t18610.1">
    <property type="protein sequence ID" value="Ma05_p18610.1"/>
    <property type="gene ID" value="Ma05_g18610"/>
</dbReference>
<evidence type="ECO:0000313" key="2">
    <source>
        <dbReference type="Proteomes" id="UP000012960"/>
    </source>
</evidence>
<dbReference type="AlphaFoldDB" id="A0A804J5Y6"/>
<dbReference type="Gramene" id="Ma05_t18610.1">
    <property type="protein sequence ID" value="Ma05_p18610.1"/>
    <property type="gene ID" value="Ma05_g18610"/>
</dbReference>
<name>A0A804J5Y6_MUSAM</name>
<proteinExistence type="predicted"/>
<dbReference type="InParanoid" id="A0A804J5Y6"/>
<organism evidence="1 2">
    <name type="scientific">Musa acuminata subsp. malaccensis</name>
    <name type="common">Wild banana</name>
    <name type="synonym">Musa malaccensis</name>
    <dbReference type="NCBI Taxonomy" id="214687"/>
    <lineage>
        <taxon>Eukaryota</taxon>
        <taxon>Viridiplantae</taxon>
        <taxon>Streptophyta</taxon>
        <taxon>Embryophyta</taxon>
        <taxon>Tracheophyta</taxon>
        <taxon>Spermatophyta</taxon>
        <taxon>Magnoliopsida</taxon>
        <taxon>Liliopsida</taxon>
        <taxon>Zingiberales</taxon>
        <taxon>Musaceae</taxon>
        <taxon>Musa</taxon>
    </lineage>
</organism>
<accession>A0A804J5Y6</accession>
<protein>
    <submittedName>
        <fullName evidence="1">Uncharacterized protein</fullName>
    </submittedName>
</protein>
<sequence>MLNYSIRIGIVNSSITSYLRRNKN</sequence>
<reference evidence="1" key="1">
    <citation type="submission" date="2021-05" db="UniProtKB">
        <authorList>
            <consortium name="EnsemblPlants"/>
        </authorList>
    </citation>
    <scope>IDENTIFICATION</scope>
    <source>
        <strain evidence="1">subsp. malaccensis</strain>
    </source>
</reference>
<dbReference type="Proteomes" id="UP000012960">
    <property type="component" value="Unplaced"/>
</dbReference>
<keyword evidence="2" id="KW-1185">Reference proteome</keyword>